<dbReference type="EMBL" id="BARS01002165">
    <property type="protein sequence ID" value="GAF82167.1"/>
    <property type="molecule type" value="Genomic_DNA"/>
</dbReference>
<feature type="domain" description="DUF7014" evidence="2">
    <location>
        <begin position="184"/>
        <end position="313"/>
    </location>
</feature>
<feature type="domain" description="HEPN AbiJ-N-terminal" evidence="1">
    <location>
        <begin position="5"/>
        <end position="175"/>
    </location>
</feature>
<evidence type="ECO:0000259" key="2">
    <source>
        <dbReference type="Pfam" id="PF22809"/>
    </source>
</evidence>
<dbReference type="Pfam" id="PF22809">
    <property type="entry name" value="DUF7014"/>
    <property type="match status" value="1"/>
</dbReference>
<dbReference type="InterPro" id="IPR054280">
    <property type="entry name" value="DUF7014"/>
</dbReference>
<evidence type="ECO:0008006" key="4">
    <source>
        <dbReference type="Google" id="ProtNLM"/>
    </source>
</evidence>
<sequence>MNVFDLFSKREKRRRGDVPDVYSYDSIPKALRVQIVHIWRDTIGNAEQYKDQYGPDGPRSVYEAIVETLCREYGVFALARNPGSGYRNCFEELVSFFLTEGDMERVIDAIELSFRAIDGVTRGSNFLSRPNADELATEAISELNLRFREHGVGYQFVNGDIVRVDSEFIHHEAVKPALRLLSAKIYRGAQEEFLRAHEHYRQGNTKEALNEALKSFESTLKAVCKKRGWSIPDNAASKALLDICFTNGLIPQFWQSSMGGLRTLLESGVPTSRHKLSGHGQGTRPTKVPGYIAAYVLHMTASAIVFLAASEEASRK</sequence>
<reference evidence="3" key="1">
    <citation type="journal article" date="2014" name="Front. Microbiol.">
        <title>High frequency of phylogenetically diverse reductive dehalogenase-homologous genes in deep subseafloor sedimentary metagenomes.</title>
        <authorList>
            <person name="Kawai M."/>
            <person name="Futagami T."/>
            <person name="Toyoda A."/>
            <person name="Takaki Y."/>
            <person name="Nishi S."/>
            <person name="Hori S."/>
            <person name="Arai W."/>
            <person name="Tsubouchi T."/>
            <person name="Morono Y."/>
            <person name="Uchiyama I."/>
            <person name="Ito T."/>
            <person name="Fujiyama A."/>
            <person name="Inagaki F."/>
            <person name="Takami H."/>
        </authorList>
    </citation>
    <scope>NUCLEOTIDE SEQUENCE</scope>
    <source>
        <strain evidence="3">Expedition CK06-06</strain>
    </source>
</reference>
<evidence type="ECO:0000313" key="3">
    <source>
        <dbReference type="EMBL" id="GAF82167.1"/>
    </source>
</evidence>
<proteinExistence type="predicted"/>
<evidence type="ECO:0000259" key="1">
    <source>
        <dbReference type="Pfam" id="PF18863"/>
    </source>
</evidence>
<protein>
    <recommendedName>
        <fullName evidence="4">Abortive infection protein-like C-terminal domain-containing protein</fullName>
    </recommendedName>
</protein>
<dbReference type="NCBIfam" id="NF046078">
    <property type="entry name" value="STM4504_CBY0614"/>
    <property type="match status" value="1"/>
</dbReference>
<name>X0T1W4_9ZZZZ</name>
<dbReference type="AlphaFoldDB" id="X0T1W4"/>
<dbReference type="InterPro" id="IPR049503">
    <property type="entry name" value="AbiJ_NTD4"/>
</dbReference>
<accession>X0T1W4</accession>
<organism evidence="3">
    <name type="scientific">marine sediment metagenome</name>
    <dbReference type="NCBI Taxonomy" id="412755"/>
    <lineage>
        <taxon>unclassified sequences</taxon>
        <taxon>metagenomes</taxon>
        <taxon>ecological metagenomes</taxon>
    </lineage>
</organism>
<comment type="caution">
    <text evidence="3">The sequence shown here is derived from an EMBL/GenBank/DDBJ whole genome shotgun (WGS) entry which is preliminary data.</text>
</comment>
<dbReference type="Pfam" id="PF18863">
    <property type="entry name" value="AbiJ_NTD4"/>
    <property type="match status" value="1"/>
</dbReference>
<gene>
    <name evidence="3" type="ORF">S01H1_04063</name>
</gene>